<evidence type="ECO:0000313" key="3">
    <source>
        <dbReference type="Proteomes" id="UP001183420"/>
    </source>
</evidence>
<dbReference type="RefSeq" id="WP_311594769.1">
    <property type="nucleotide sequence ID" value="NZ_JAVREM010000001.1"/>
</dbReference>
<dbReference type="Proteomes" id="UP001183420">
    <property type="component" value="Unassembled WGS sequence"/>
</dbReference>
<dbReference type="InterPro" id="IPR015943">
    <property type="entry name" value="WD40/YVTN_repeat-like_dom_sf"/>
</dbReference>
<protein>
    <submittedName>
        <fullName evidence="2">WD40 repeat domain-containing protein</fullName>
    </submittedName>
</protein>
<name>A0ABU2LII0_9ACTN</name>
<dbReference type="EMBL" id="JAVREM010000001">
    <property type="protein sequence ID" value="MDT0317043.1"/>
    <property type="molecule type" value="Genomic_DNA"/>
</dbReference>
<dbReference type="InterPro" id="IPR021133">
    <property type="entry name" value="HEAT_type_2"/>
</dbReference>
<proteinExistence type="predicted"/>
<reference evidence="3" key="1">
    <citation type="submission" date="2023-07" db="EMBL/GenBank/DDBJ databases">
        <title>30 novel species of actinomycetes from the DSMZ collection.</title>
        <authorList>
            <person name="Nouioui I."/>
        </authorList>
    </citation>
    <scope>NUCLEOTIDE SEQUENCE [LARGE SCALE GENOMIC DNA]</scope>
    <source>
        <strain evidence="3">DSM 44918</strain>
    </source>
</reference>
<feature type="region of interest" description="Disordered" evidence="1">
    <location>
        <begin position="264"/>
        <end position="287"/>
    </location>
</feature>
<evidence type="ECO:0000256" key="1">
    <source>
        <dbReference type="SAM" id="MobiDB-lite"/>
    </source>
</evidence>
<keyword evidence="3" id="KW-1185">Reference proteome</keyword>
<dbReference type="SUPFAM" id="SSF63829">
    <property type="entry name" value="Calcium-dependent phosphotriesterase"/>
    <property type="match status" value="1"/>
</dbReference>
<comment type="caution">
    <text evidence="2">The sequence shown here is derived from an EMBL/GenBank/DDBJ whole genome shotgun (WGS) entry which is preliminary data.</text>
</comment>
<accession>A0ABU2LII0</accession>
<sequence>MPQVIDYGRFAERLREARDRVLVDSGERWGLLDRVQREWGYVDPGGEPVWGPGDGENVDEAGDLPPDSVRGYPRLPVPAALTEWWHSPVNSFAYRPRLYWVHTQWPPLAEDGPESVCVFMSEYEYCNQWGYAAAEAARDDPPVLVRTGDEEWLPQAASISEFLLHLALERLPGHFGFTAVLTHGDLERDPAVLDRLRASFPEMGLLPWRELGADAVLHGGPDVVIRHARGDFADWPLVVHGRTRQAVEAALAVLEPVGADLSVAPPAESPDPLPDLPPAAFAPGDEDEWERWRVVSVGTAPPGGEPPVPAAAGLAGLPAGTARAADVAGGVAVAGDADGVVHARVRDSASGGRWLESSERLHRAPVTAVTCLRHDQSAESGLLVSGDAAGVLRIWLTEGPPAARPFDRRGTAVTALASAVLPGSGPVLAAAWADGLVRVWDLGTGCSDVAADLRLGTGVEALRLDPDGVLWVRGGAPGWAALRLDPDELWVLRRIKEQVDRFPWDRLRCNPGPAHEVPSQILRAGWDDERIAARAAERLHELLVHGHGATAALAAAPLLAKLVLNRWTPVRGRLMTLLADLADVRRGRTEAADDQWDLLRRLLPALRQLADDPDDAVRAGLTELERNCA</sequence>
<gene>
    <name evidence="2" type="ORF">RNC47_01680</name>
</gene>
<evidence type="ECO:0000313" key="2">
    <source>
        <dbReference type="EMBL" id="MDT0317043.1"/>
    </source>
</evidence>
<organism evidence="2 3">
    <name type="scientific">Streptomyces millisiae</name>
    <dbReference type="NCBI Taxonomy" id="3075542"/>
    <lineage>
        <taxon>Bacteria</taxon>
        <taxon>Bacillati</taxon>
        <taxon>Actinomycetota</taxon>
        <taxon>Actinomycetes</taxon>
        <taxon>Kitasatosporales</taxon>
        <taxon>Streptomycetaceae</taxon>
        <taxon>Streptomyces</taxon>
    </lineage>
</organism>
<feature type="compositionally biased region" description="Pro residues" evidence="1">
    <location>
        <begin position="267"/>
        <end position="277"/>
    </location>
</feature>
<dbReference type="PROSITE" id="PS50077">
    <property type="entry name" value="HEAT_REPEAT"/>
    <property type="match status" value="1"/>
</dbReference>
<dbReference type="Gene3D" id="2.130.10.10">
    <property type="entry name" value="YVTN repeat-like/Quinoprotein amine dehydrogenase"/>
    <property type="match status" value="1"/>
</dbReference>